<proteinExistence type="predicted"/>
<keyword evidence="1" id="KW-1133">Transmembrane helix</keyword>
<dbReference type="RefSeq" id="WP_009369933.1">
    <property type="nucleotide sequence ID" value="NZ_ADGP01000021.1"/>
</dbReference>
<feature type="transmembrane region" description="Helical" evidence="1">
    <location>
        <begin position="615"/>
        <end position="637"/>
    </location>
</feature>
<keyword evidence="1" id="KW-0812">Transmembrane</keyword>
<feature type="transmembrane region" description="Helical" evidence="1">
    <location>
        <begin position="537"/>
        <end position="558"/>
    </location>
</feature>
<dbReference type="eggNOG" id="ENOG502Z8QQ">
    <property type="taxonomic scope" value="Bacteria"/>
</dbReference>
<dbReference type="Pfam" id="PF18949">
    <property type="entry name" value="DUF5693"/>
    <property type="match status" value="1"/>
</dbReference>
<dbReference type="EMBL" id="ADGP01000021">
    <property type="protein sequence ID" value="EFD93695.1"/>
    <property type="molecule type" value="Genomic_DNA"/>
</dbReference>
<comment type="caution">
    <text evidence="2">The sequence shown here is derived from an EMBL/GenBank/DDBJ whole genome shotgun (WGS) entry which is preliminary data.</text>
</comment>
<keyword evidence="1" id="KW-0472">Membrane</keyword>
<gene>
    <name evidence="2" type="ORF">HMPREF0889_1049</name>
</gene>
<name>D3LVP2_9FIRM</name>
<dbReference type="Proteomes" id="UP000003242">
    <property type="component" value="Unassembled WGS sequence"/>
</dbReference>
<dbReference type="AlphaFoldDB" id="D3LVP2"/>
<protein>
    <submittedName>
        <fullName evidence="2">Uncharacterized protein</fullName>
    </submittedName>
</protein>
<evidence type="ECO:0000313" key="2">
    <source>
        <dbReference type="EMBL" id="EFD93695.1"/>
    </source>
</evidence>
<feature type="transmembrane region" description="Helical" evidence="1">
    <location>
        <begin position="365"/>
        <end position="385"/>
    </location>
</feature>
<feature type="transmembrane region" description="Helical" evidence="1">
    <location>
        <begin position="649"/>
        <end position="670"/>
    </location>
</feature>
<evidence type="ECO:0000313" key="3">
    <source>
        <dbReference type="Proteomes" id="UP000003242"/>
    </source>
</evidence>
<dbReference type="OrthoDB" id="3805529at2"/>
<evidence type="ECO:0000256" key="1">
    <source>
        <dbReference type="SAM" id="Phobius"/>
    </source>
</evidence>
<reference evidence="3" key="1">
    <citation type="submission" date="2009-12" db="EMBL/GenBank/DDBJ databases">
        <title>Sequence of Clostridiales genomosp. BVAB3 str. UPII9-5.</title>
        <authorList>
            <person name="Madupu R."/>
            <person name="Durkin A.S."/>
            <person name="Torralba M."/>
            <person name="Methe B."/>
            <person name="Sutton G.G."/>
            <person name="Strausberg R.L."/>
            <person name="Nelson K.E."/>
        </authorList>
    </citation>
    <scope>NUCLEOTIDE SEQUENCE [LARGE SCALE GENOMIC DNA]</scope>
    <source>
        <strain evidence="3">28L</strain>
    </source>
</reference>
<accession>D3LVP2</accession>
<sequence length="684" mass="76301">MVKNKKSKYFMIIAVLVGLVCALILCVQRHEVEIHSRTIEQAADYDAVVRMARNDGYDMEAMFAACRQAGITSFTLYDATLNKLAQRGDISVVTRLGSQLYYPQLGITDHTYDYYVIGKPKRENDPYFAEVLSDLQVRLGAGNAKDLSNGAYRIAGVRGVMPELGDVNLGILSADAAVINQHGFYVVLRPVNYGDPVPAQVDHFFARAQAVKRASGIMFVGKDVLGYTPLATAEHRMLQHTAKRMQQEKLPFYMIEATTQLQYEPQDGMYELADLLQYHTVRGYAMSKDELDKIQPGEASMRYYISDLERNVRFNLYPLYKKPLHGKNLTETNLDYIHTVSQKLQARGYTLGRASVMPPYYPDRLLLAAVAAAACCGFVLVLNLLVPLADRYNYMLSALGILFGCGGAAIAKGSLFLQVMALGCAVAAPVAAMLIILDYWRQRPIRQKRGYRYVLRDSILGVSAAVALAFIGGLYIAGMLGNIRFFMEFDVYRGVKLTFVLPLLLVAVGYLRRFPLYGRSLATPQEGKQFIRDFLHLPVRMSTLIIVAILGVFAYVFVGRSGHTAGVPVPGMEVAMRRFLENILYARPREKEFLIGHPAFFIMVGALYRRWPQLLHFFAVIAATIGVGSLVETFAHIRTPLMMSVIRGINGWIMGMIIGVILIIAIAVLARFTAWLGKRVDQGE</sequence>
<dbReference type="InterPro" id="IPR043748">
    <property type="entry name" value="DUF5693"/>
</dbReference>
<organism evidence="2 3">
    <name type="scientific">Megasphaera lornae</name>
    <dbReference type="NCBI Taxonomy" id="1000568"/>
    <lineage>
        <taxon>Bacteria</taxon>
        <taxon>Bacillati</taxon>
        <taxon>Bacillota</taxon>
        <taxon>Negativicutes</taxon>
        <taxon>Veillonellales</taxon>
        <taxon>Veillonellaceae</taxon>
        <taxon>Megasphaera</taxon>
    </lineage>
</organism>
<feature type="transmembrane region" description="Helical" evidence="1">
    <location>
        <begin position="458"/>
        <end position="477"/>
    </location>
</feature>
<feature type="transmembrane region" description="Helical" evidence="1">
    <location>
        <begin position="416"/>
        <end position="437"/>
    </location>
</feature>
<feature type="transmembrane region" description="Helical" evidence="1">
    <location>
        <begin position="497"/>
        <end position="516"/>
    </location>
</feature>
<dbReference type="STRING" id="699218.HMPREF0889_1049"/>
<feature type="transmembrane region" description="Helical" evidence="1">
    <location>
        <begin position="392"/>
        <end position="410"/>
    </location>
</feature>